<dbReference type="Gene3D" id="3.40.190.80">
    <property type="match status" value="1"/>
</dbReference>
<dbReference type="CDD" id="cd01637">
    <property type="entry name" value="IMPase_like"/>
    <property type="match status" value="1"/>
</dbReference>
<dbReference type="PANTHER" id="PTHR20854:SF4">
    <property type="entry name" value="INOSITOL-1-MONOPHOSPHATASE-RELATED"/>
    <property type="match status" value="1"/>
</dbReference>
<evidence type="ECO:0000313" key="5">
    <source>
        <dbReference type="Proteomes" id="UP000831495"/>
    </source>
</evidence>
<dbReference type="InterPro" id="IPR020583">
    <property type="entry name" value="Inositol_monoP_metal-BS"/>
</dbReference>
<dbReference type="PRINTS" id="PR00377">
    <property type="entry name" value="IMPHPHTASES"/>
</dbReference>
<dbReference type="InterPro" id="IPR000760">
    <property type="entry name" value="Inositol_monophosphatase-like"/>
</dbReference>
<proteinExistence type="predicted"/>
<gene>
    <name evidence="4" type="ORF">MOO45_03560</name>
</gene>
<reference evidence="4" key="1">
    <citation type="journal article" date="2022" name="Int. J. Syst. Evol. Microbiol.">
        <title>Apilactobacillus apisilvae sp. nov., Nicolia spurrieriana gen. nov. sp. nov., Bombilactobacillus folatiphilus sp. nov. and Bombilactobacillus thymidiniphilus sp. nov., four new lactic acid bacterial isolates from stingless bees Tetragonula carbonaria and Austroplebeia australis.</title>
        <authorList>
            <person name="Oliphant S.A."/>
            <person name="Watson-Haigh N.S."/>
            <person name="Sumby K.M."/>
            <person name="Gardner J."/>
            <person name="Groom S."/>
            <person name="Jiranek V."/>
        </authorList>
    </citation>
    <scope>NUCLEOTIDE SEQUENCE</scope>
    <source>
        <strain evidence="4">SG4_D2</strain>
    </source>
</reference>
<dbReference type="EMBL" id="CP093366">
    <property type="protein sequence ID" value="UQS82730.1"/>
    <property type="molecule type" value="Genomic_DNA"/>
</dbReference>
<dbReference type="Pfam" id="PF00459">
    <property type="entry name" value="Inositol_P"/>
    <property type="match status" value="1"/>
</dbReference>
<keyword evidence="2" id="KW-0378">Hydrolase</keyword>
<keyword evidence="1" id="KW-0479">Metal-binding</keyword>
<evidence type="ECO:0000256" key="3">
    <source>
        <dbReference type="ARBA" id="ARBA00022842"/>
    </source>
</evidence>
<keyword evidence="3" id="KW-0460">Magnesium</keyword>
<dbReference type="PROSITE" id="PS00629">
    <property type="entry name" value="IMP_1"/>
    <property type="match status" value="1"/>
</dbReference>
<dbReference type="SUPFAM" id="SSF56655">
    <property type="entry name" value="Carbohydrate phosphatase"/>
    <property type="match status" value="1"/>
</dbReference>
<organism evidence="4 5">
    <name type="scientific">Bombilactobacillus folatiphilus</name>
    <dbReference type="NCBI Taxonomy" id="2923362"/>
    <lineage>
        <taxon>Bacteria</taxon>
        <taxon>Bacillati</taxon>
        <taxon>Bacillota</taxon>
        <taxon>Bacilli</taxon>
        <taxon>Lactobacillales</taxon>
        <taxon>Lactobacillaceae</taxon>
        <taxon>Bombilactobacillus</taxon>
    </lineage>
</organism>
<dbReference type="RefSeq" id="WP_249515008.1">
    <property type="nucleotide sequence ID" value="NZ_CP093366.1"/>
</dbReference>
<evidence type="ECO:0000313" key="4">
    <source>
        <dbReference type="EMBL" id="UQS82730.1"/>
    </source>
</evidence>
<name>A0ABY4PAG1_9LACO</name>
<accession>A0ABY4PAG1</accession>
<keyword evidence="5" id="KW-1185">Reference proteome</keyword>
<dbReference type="PANTHER" id="PTHR20854">
    <property type="entry name" value="INOSITOL MONOPHOSPHATASE"/>
    <property type="match status" value="1"/>
</dbReference>
<evidence type="ECO:0000256" key="1">
    <source>
        <dbReference type="ARBA" id="ARBA00022723"/>
    </source>
</evidence>
<dbReference type="Proteomes" id="UP000831495">
    <property type="component" value="Chromosome"/>
</dbReference>
<dbReference type="Gene3D" id="3.30.540.10">
    <property type="entry name" value="Fructose-1,6-Bisphosphatase, subunit A, domain 1"/>
    <property type="match status" value="1"/>
</dbReference>
<evidence type="ECO:0000256" key="2">
    <source>
        <dbReference type="ARBA" id="ARBA00022801"/>
    </source>
</evidence>
<sequence length="253" mass="28096">MTNLHRIQQHVLEILTQVKNQLQADLSYQTIQIKSSSTDLVTERDKSVEQQIITYLKNYFPEAHFVSEEGFGDHVNNLQGLVFFVDPIDGTMNFIKAHDQFASMIGVYLNGQPLFGAIIDIIEDQLYYGGAGLGSFVNGRKLPQLIDVPLSQGLVMISNRFLNDVPYQNVKNQSSGLRVFGSAGISFTRLLRGSAILYISKLKPWDMAAGWAIGKPLGLIMRTIDGTPISMLKSQTVIIGTRCATEEAERILS</sequence>
<protein>
    <submittedName>
        <fullName evidence="4">Inositol monophosphatase family protein</fullName>
    </submittedName>
</protein>